<dbReference type="EMBL" id="JANBQB010000309">
    <property type="protein sequence ID" value="KAJ1977952.1"/>
    <property type="molecule type" value="Genomic_DNA"/>
</dbReference>
<evidence type="ECO:0000313" key="3">
    <source>
        <dbReference type="EMBL" id="KAJ1977952.1"/>
    </source>
</evidence>
<comment type="caution">
    <text evidence="3">The sequence shown here is derived from an EMBL/GenBank/DDBJ whole genome shotgun (WGS) entry which is preliminary data.</text>
</comment>
<dbReference type="OrthoDB" id="62853at2759"/>
<organism evidence="3 4">
    <name type="scientific">Dimargaris verticillata</name>
    <dbReference type="NCBI Taxonomy" id="2761393"/>
    <lineage>
        <taxon>Eukaryota</taxon>
        <taxon>Fungi</taxon>
        <taxon>Fungi incertae sedis</taxon>
        <taxon>Zoopagomycota</taxon>
        <taxon>Kickxellomycotina</taxon>
        <taxon>Dimargaritomycetes</taxon>
        <taxon>Dimargaritales</taxon>
        <taxon>Dimargaritaceae</taxon>
        <taxon>Dimargaris</taxon>
    </lineage>
</organism>
<accession>A0A9W8B0Y2</accession>
<feature type="domain" description="TFIIS N-terminal" evidence="2">
    <location>
        <begin position="256"/>
        <end position="307"/>
    </location>
</feature>
<feature type="compositionally biased region" description="Polar residues" evidence="1">
    <location>
        <begin position="154"/>
        <end position="165"/>
    </location>
</feature>
<feature type="compositionally biased region" description="Basic residues" evidence="1">
    <location>
        <begin position="93"/>
        <end position="102"/>
    </location>
</feature>
<dbReference type="InterPro" id="IPR017923">
    <property type="entry name" value="TFIIS_N"/>
</dbReference>
<keyword evidence="4" id="KW-1185">Reference proteome</keyword>
<feature type="region of interest" description="Disordered" evidence="1">
    <location>
        <begin position="26"/>
        <end position="170"/>
    </location>
</feature>
<feature type="compositionally biased region" description="Acidic residues" evidence="1">
    <location>
        <begin position="70"/>
        <end position="83"/>
    </location>
</feature>
<feature type="compositionally biased region" description="Low complexity" evidence="1">
    <location>
        <begin position="103"/>
        <end position="112"/>
    </location>
</feature>
<feature type="compositionally biased region" description="Polar residues" evidence="1">
    <location>
        <begin position="193"/>
        <end position="212"/>
    </location>
</feature>
<dbReference type="AlphaFoldDB" id="A0A9W8B0Y2"/>
<evidence type="ECO:0000259" key="2">
    <source>
        <dbReference type="Pfam" id="PF08711"/>
    </source>
</evidence>
<feature type="compositionally biased region" description="Basic and acidic residues" evidence="1">
    <location>
        <begin position="410"/>
        <end position="419"/>
    </location>
</feature>
<dbReference type="Pfam" id="PF08711">
    <property type="entry name" value="Med26"/>
    <property type="match status" value="1"/>
</dbReference>
<feature type="region of interest" description="Disordered" evidence="1">
    <location>
        <begin position="311"/>
        <end position="457"/>
    </location>
</feature>
<dbReference type="InterPro" id="IPR035441">
    <property type="entry name" value="TFIIS/LEDGF_dom_sf"/>
</dbReference>
<dbReference type="Proteomes" id="UP001151582">
    <property type="component" value="Unassembled WGS sequence"/>
</dbReference>
<gene>
    <name evidence="3" type="ORF">H4R34_003385</name>
</gene>
<reference evidence="3" key="1">
    <citation type="submission" date="2022-07" db="EMBL/GenBank/DDBJ databases">
        <title>Phylogenomic reconstructions and comparative analyses of Kickxellomycotina fungi.</title>
        <authorList>
            <person name="Reynolds N.K."/>
            <person name="Stajich J.E."/>
            <person name="Barry K."/>
            <person name="Grigoriev I.V."/>
            <person name="Crous P."/>
            <person name="Smith M.E."/>
        </authorList>
    </citation>
    <scope>NUCLEOTIDE SEQUENCE</scope>
    <source>
        <strain evidence="3">RSA 567</strain>
    </source>
</reference>
<feature type="compositionally biased region" description="Basic and acidic residues" evidence="1">
    <location>
        <begin position="26"/>
        <end position="40"/>
    </location>
</feature>
<evidence type="ECO:0000256" key="1">
    <source>
        <dbReference type="SAM" id="MobiDB-lite"/>
    </source>
</evidence>
<name>A0A9W8B0Y2_9FUNG</name>
<proteinExistence type="predicted"/>
<feature type="region of interest" description="Disordered" evidence="1">
    <location>
        <begin position="187"/>
        <end position="212"/>
    </location>
</feature>
<feature type="compositionally biased region" description="Low complexity" evidence="1">
    <location>
        <begin position="354"/>
        <end position="364"/>
    </location>
</feature>
<evidence type="ECO:0000313" key="4">
    <source>
        <dbReference type="Proteomes" id="UP001151582"/>
    </source>
</evidence>
<dbReference type="SUPFAM" id="SSF47676">
    <property type="entry name" value="Conserved domain common to transcription factors TFIIS, elongin A, CRSP70"/>
    <property type="match status" value="1"/>
</dbReference>
<feature type="compositionally biased region" description="Low complexity" evidence="1">
    <location>
        <begin position="321"/>
        <end position="333"/>
    </location>
</feature>
<feature type="compositionally biased region" description="Basic and acidic residues" evidence="1">
    <location>
        <begin position="49"/>
        <end position="69"/>
    </location>
</feature>
<sequence>MPLNSYEADTLGWLNEDCLEDYESNYEKHTAKQKGKKDPQFHQALAQAKDPKVLDKELQRRMQESKDAGESEDDASSAEEQGDGETVPESKASRSKGGRKRQSPSTPTQTTPASKRRSTARQTQSARGERVQGTKGAAKQSEAATTSKKKRTNGAKQSEPESPSASRGCATAEPLVPEDKVDAMSVDAKGASTPDSSSNEGQASFEESSNPRINELRRKLQHRSLYDCLMCYRHRIQKALLKDDIPDDLSRADAAFTELEHTAVTLVHLQETKILKLMKRIYQMVDIPNDTYNLRQRALQLVNKWRRETTELSVRDQQDRGSPGLLASPLLPLTNGGLGQSEPVTPTKDDKAGSKPTPSKSSSTEPGDSDTAIHDATPAPLTEKSALPESQSTPTPRDSTPPPAQADIRGAQDAKKEAAVTDNTGHGSDHPAPQRSPLASPNPVVSSAALVSDNVAS</sequence>
<protein>
    <recommendedName>
        <fullName evidence="2">TFIIS N-terminal domain-containing protein</fullName>
    </recommendedName>
</protein>
<dbReference type="Gene3D" id="1.20.930.10">
    <property type="entry name" value="Conserved domain common to transcription factors TFIIS, elongin A, CRSP70"/>
    <property type="match status" value="1"/>
</dbReference>